<dbReference type="Proteomes" id="UP000631114">
    <property type="component" value="Unassembled WGS sequence"/>
</dbReference>
<sequence length="161" mass="17633">ALLWHRFMGKGVIAADSNSSPFLRVYAHCSKGRAGVTLLLINLSNQTNFNVMVRNNMNSDLHIGKRSPSEGSFVHGLQKSVSWIERKASDGTLMREEYHLTPDGDLRSQTMALNGKPLQLTESGDIPNLDPLLTDMQSLLSVIPLSIAFIALPNFEAPGCV</sequence>
<comment type="caution">
    <text evidence="1">The sequence shown here is derived from an EMBL/GenBank/DDBJ whole genome shotgun (WGS) entry which is preliminary data.</text>
</comment>
<dbReference type="PANTHER" id="PTHR14363">
    <property type="entry name" value="HEPARANASE-RELATED"/>
    <property type="match status" value="1"/>
</dbReference>
<reference evidence="1 2" key="1">
    <citation type="submission" date="2020-10" db="EMBL/GenBank/DDBJ databases">
        <title>The Coptis chinensis genome and diversification of protoberbering-type alkaloids.</title>
        <authorList>
            <person name="Wang B."/>
            <person name="Shu S."/>
            <person name="Song C."/>
            <person name="Liu Y."/>
        </authorList>
    </citation>
    <scope>NUCLEOTIDE SEQUENCE [LARGE SCALE GENOMIC DNA]</scope>
    <source>
        <strain evidence="1">HL-2020</strain>
        <tissue evidence="1">Leaf</tissue>
    </source>
</reference>
<organism evidence="1 2">
    <name type="scientific">Coptis chinensis</name>
    <dbReference type="NCBI Taxonomy" id="261450"/>
    <lineage>
        <taxon>Eukaryota</taxon>
        <taxon>Viridiplantae</taxon>
        <taxon>Streptophyta</taxon>
        <taxon>Embryophyta</taxon>
        <taxon>Tracheophyta</taxon>
        <taxon>Spermatophyta</taxon>
        <taxon>Magnoliopsida</taxon>
        <taxon>Ranunculales</taxon>
        <taxon>Ranunculaceae</taxon>
        <taxon>Coptidoideae</taxon>
        <taxon>Coptis</taxon>
    </lineage>
</organism>
<dbReference type="GO" id="GO:0004566">
    <property type="term" value="F:beta-glucuronidase activity"/>
    <property type="evidence" value="ECO:0007669"/>
    <property type="project" value="TreeGrafter"/>
</dbReference>
<dbReference type="OrthoDB" id="1727988at2759"/>
<keyword evidence="2" id="KW-1185">Reference proteome</keyword>
<evidence type="ECO:0000313" key="2">
    <source>
        <dbReference type="Proteomes" id="UP000631114"/>
    </source>
</evidence>
<evidence type="ECO:0008006" key="3">
    <source>
        <dbReference type="Google" id="ProtNLM"/>
    </source>
</evidence>
<accession>A0A835M4N6</accession>
<dbReference type="GO" id="GO:0009505">
    <property type="term" value="C:plant-type cell wall"/>
    <property type="evidence" value="ECO:0007669"/>
    <property type="project" value="TreeGrafter"/>
</dbReference>
<gene>
    <name evidence="1" type="ORF">IFM89_004403</name>
</gene>
<name>A0A835M4N6_9MAGN</name>
<dbReference type="EMBL" id="JADFTS010000002">
    <property type="protein sequence ID" value="KAF9619045.1"/>
    <property type="molecule type" value="Genomic_DNA"/>
</dbReference>
<dbReference type="PANTHER" id="PTHR14363:SF21">
    <property type="entry name" value="HEPARANASE-LIKE PROTEIN 1"/>
    <property type="match status" value="1"/>
</dbReference>
<proteinExistence type="predicted"/>
<feature type="non-terminal residue" evidence="1">
    <location>
        <position position="161"/>
    </location>
</feature>
<protein>
    <recommendedName>
        <fullName evidence="3">Heparanase-like protein 1</fullName>
    </recommendedName>
</protein>
<dbReference type="AlphaFoldDB" id="A0A835M4N6"/>
<evidence type="ECO:0000313" key="1">
    <source>
        <dbReference type="EMBL" id="KAF9619045.1"/>
    </source>
</evidence>